<reference evidence="1 2" key="1">
    <citation type="submission" date="2021-06" db="EMBL/GenBank/DDBJ databases">
        <authorList>
            <person name="Sun Q."/>
            <person name="Li D."/>
        </authorList>
    </citation>
    <scope>NUCLEOTIDE SEQUENCE [LARGE SCALE GENOMIC DNA]</scope>
    <source>
        <strain evidence="1 2">MSJ-11</strain>
    </source>
</reference>
<dbReference type="EMBL" id="JAHLQF010000004">
    <property type="protein sequence ID" value="MBU5486085.1"/>
    <property type="molecule type" value="Genomic_DNA"/>
</dbReference>
<dbReference type="Proteomes" id="UP000726170">
    <property type="component" value="Unassembled WGS sequence"/>
</dbReference>
<dbReference type="Pfam" id="PF09986">
    <property type="entry name" value="DUF2225"/>
    <property type="match status" value="1"/>
</dbReference>
<evidence type="ECO:0000313" key="1">
    <source>
        <dbReference type="EMBL" id="MBU5486085.1"/>
    </source>
</evidence>
<dbReference type="InterPro" id="IPR018708">
    <property type="entry name" value="DUF2225"/>
</dbReference>
<sequence>MNNNIFSGLEKLGFQDIEDIKIYKDTDDEEKDDRKSSINSPLYNKSVICPVCGYAFKAKSVKSSYYRIGKKDSDFFIRYLTINPYFYDVWLCNSCGYAALKVDFENLKEREIKKIEKVIKARWKYRQYPENYDENIAIERYKLALLNYAVIGSKSSKKALTCLKLAWMYRLLKDEENEITFLRQALEGFNHAFFNESFPFYGMNKYTVMYLIGEIHRRIGEYDNALLWYSQVITTPGVSQKLKELARDGKDLIKEEQEANQSNEEEDNITTDIKEESKKGIFSKFFNR</sequence>
<keyword evidence="2" id="KW-1185">Reference proteome</keyword>
<name>A0ABS6ENW4_9CLOT</name>
<accession>A0ABS6ENW4</accession>
<evidence type="ECO:0000313" key="2">
    <source>
        <dbReference type="Proteomes" id="UP000726170"/>
    </source>
</evidence>
<proteinExistence type="predicted"/>
<comment type="caution">
    <text evidence="1">The sequence shown here is derived from an EMBL/GenBank/DDBJ whole genome shotgun (WGS) entry which is preliminary data.</text>
</comment>
<dbReference type="RefSeq" id="WP_216440672.1">
    <property type="nucleotide sequence ID" value="NZ_JAHLQF010000004.1"/>
</dbReference>
<organism evidence="1 2">
    <name type="scientific">Clostridium mobile</name>
    <dbReference type="NCBI Taxonomy" id="2841512"/>
    <lineage>
        <taxon>Bacteria</taxon>
        <taxon>Bacillati</taxon>
        <taxon>Bacillota</taxon>
        <taxon>Clostridia</taxon>
        <taxon>Eubacteriales</taxon>
        <taxon>Clostridiaceae</taxon>
        <taxon>Clostridium</taxon>
    </lineage>
</organism>
<protein>
    <submittedName>
        <fullName evidence="1">DUF2225 domain-containing protein</fullName>
    </submittedName>
</protein>
<gene>
    <name evidence="1" type="ORF">KQI86_17325</name>
</gene>